<dbReference type="RefSeq" id="YP_009207219.1">
    <property type="nucleotide sequence ID" value="NC_028894.1"/>
</dbReference>
<dbReference type="KEGG" id="vg:26633718"/>
<name>A0A0A7HBY3_9CAUD</name>
<evidence type="ECO:0000313" key="2">
    <source>
        <dbReference type="Proteomes" id="UP000030716"/>
    </source>
</evidence>
<proteinExistence type="predicted"/>
<protein>
    <submittedName>
        <fullName evidence="1">Uncharacterized protein</fullName>
    </submittedName>
</protein>
<organism evidence="1 2">
    <name type="scientific">Escherichia phage vB_EcoM_VR20</name>
    <dbReference type="NCBI Taxonomy" id="1567027"/>
    <lineage>
        <taxon>Viruses</taxon>
        <taxon>Duplodnaviria</taxon>
        <taxon>Heunggongvirae</taxon>
        <taxon>Uroviricota</taxon>
        <taxon>Caudoviricetes</taxon>
        <taxon>Pantevenvirales</taxon>
        <taxon>Straboviridae</taxon>
        <taxon>Tevenvirinae</taxon>
        <taxon>Gaprivervirus</taxon>
        <taxon>Gaprivervirus vr20</taxon>
    </lineage>
</organism>
<keyword evidence="2" id="KW-1185">Reference proteome</keyword>
<reference evidence="1 2" key="1">
    <citation type="submission" date="2014-10" db="EMBL/GenBank/DDBJ databases">
        <title>VR bacteriophages - a small but diverse group of low-temperature viruses.</title>
        <authorList>
            <person name="Kaliniene L."/>
            <person name="Meskys R."/>
            <person name="Simoliunas E."/>
            <person name="Zajanckauskaite A."/>
            <person name="Truncaite L."/>
        </authorList>
    </citation>
    <scope>NUCLEOTIDE SEQUENCE [LARGE SCALE GENOMIC DNA]</scope>
</reference>
<dbReference type="GeneID" id="26633718"/>
<accession>A0A0A7HBY3</accession>
<evidence type="ECO:0000313" key="1">
    <source>
        <dbReference type="EMBL" id="AIZ02098.1"/>
    </source>
</evidence>
<dbReference type="EMBL" id="KP007360">
    <property type="protein sequence ID" value="AIZ02098.1"/>
    <property type="molecule type" value="Genomic_DNA"/>
</dbReference>
<sequence>MFNQTDMNRYYFGQFARRDENCAALIASGIQTGKLIKLKSDVQPSSVRSSLREYLLAGGAVYVIAEPFVNVCDDYTISVTVMHPTTGKIRCLTMHNYELA</sequence>
<dbReference type="Proteomes" id="UP000030716">
    <property type="component" value="Segment"/>
</dbReference>
<dbReference type="OrthoDB" id="32729at10239"/>
<gene>
    <name evidence="1" type="ORF">VR20_040</name>
</gene>